<accession>A0AA96LMZ1</accession>
<dbReference type="GO" id="GO:0016787">
    <property type="term" value="F:hydrolase activity"/>
    <property type="evidence" value="ECO:0007669"/>
    <property type="project" value="UniProtKB-KW"/>
</dbReference>
<dbReference type="PANTHER" id="PTHR10819">
    <property type="entry name" value="PHOSPHOTRIESTERASE-RELATED"/>
    <property type="match status" value="1"/>
</dbReference>
<dbReference type="GO" id="GO:0008270">
    <property type="term" value="F:zinc ion binding"/>
    <property type="evidence" value="ECO:0007669"/>
    <property type="project" value="InterPro"/>
</dbReference>
<feature type="binding site" evidence="4">
    <location>
        <position position="182"/>
    </location>
    <ligand>
        <name>Zn(2+)</name>
        <dbReference type="ChEBI" id="CHEBI:29105"/>
        <label>2</label>
    </ligand>
</feature>
<feature type="binding site" evidence="4">
    <location>
        <position position="267"/>
    </location>
    <ligand>
        <name>Zn(2+)</name>
        <dbReference type="ChEBI" id="CHEBI:29105"/>
        <label>1</label>
    </ligand>
</feature>
<comment type="cofactor">
    <cofactor evidence="4">
        <name>a divalent metal cation</name>
        <dbReference type="ChEBI" id="CHEBI:60240"/>
    </cofactor>
    <text evidence="4">Binds 2 divalent metal cations per subunit.</text>
</comment>
<sequence length="327" mass="36348">MEVRKVRTVLGDIPLDQLGIVYAHEHLIIQGGLGVMKNKDLQLNRVDAAVSEVKDCMQYGARTFVDYMPLDSGRNPEALVEIARQTGAHIIAVTGFHKPMYYDDLHWIYHYSVDQIAELLIAECTIGMDRHSYNGPIVDRLSARAGLLKGASDYNVIAPVSKKLLEAAAIAHLATGVPIATHTEHGTCSLEQIRLLESYGVDPSNVIICHMDRNPDLYLHKELAATGCYLEYDNASRIKYHPDSYSSKLIRGMLEAGHEKQLLLGTDFALRSYWKSYGGGPGMAHLLASFVPRLKAEGVSDEHLDGMLRHNPAEAYAIRSLNRIREV</sequence>
<name>A0AA96LMZ1_9BACL</name>
<dbReference type="PIRSF" id="PIRSF016839">
    <property type="entry name" value="PhP"/>
    <property type="match status" value="1"/>
</dbReference>
<dbReference type="InterPro" id="IPR001559">
    <property type="entry name" value="Phosphotriesterase"/>
</dbReference>
<evidence type="ECO:0000256" key="4">
    <source>
        <dbReference type="PIRSR" id="PIRSR601559-51"/>
    </source>
</evidence>
<dbReference type="EMBL" id="CP130319">
    <property type="protein sequence ID" value="WNR42804.1"/>
    <property type="molecule type" value="Genomic_DNA"/>
</dbReference>
<reference evidence="6" key="1">
    <citation type="submission" date="2022-02" db="EMBL/GenBank/DDBJ databases">
        <title>Paenibacillus sp. MBLB1832 Whole Genome Shotgun Sequencing.</title>
        <authorList>
            <person name="Hwang C.Y."/>
            <person name="Cho E.-S."/>
            <person name="Seo M.-J."/>
        </authorList>
    </citation>
    <scope>NUCLEOTIDE SEQUENCE</scope>
    <source>
        <strain evidence="6">MBLB1832</strain>
    </source>
</reference>
<dbReference type="SUPFAM" id="SSF51556">
    <property type="entry name" value="Metallo-dependent hydrolases"/>
    <property type="match status" value="1"/>
</dbReference>
<dbReference type="PANTHER" id="PTHR10819:SF3">
    <property type="entry name" value="PHOSPHOTRIESTERASE-RELATED PROTEIN"/>
    <property type="match status" value="1"/>
</dbReference>
<protein>
    <recommendedName>
        <fullName evidence="8">Aryldialkylphosphatase</fullName>
    </recommendedName>
</protein>
<dbReference type="Proteomes" id="UP001304650">
    <property type="component" value="Chromosome"/>
</dbReference>
<dbReference type="Pfam" id="PF02126">
    <property type="entry name" value="PTE"/>
    <property type="match status" value="1"/>
</dbReference>
<feature type="binding site" description="via carbamate group" evidence="4">
    <location>
        <position position="149"/>
    </location>
    <ligand>
        <name>Zn(2+)</name>
        <dbReference type="ChEBI" id="CHEBI:29105"/>
        <label>1</label>
    </ligand>
</feature>
<dbReference type="RefSeq" id="WP_314796556.1">
    <property type="nucleotide sequence ID" value="NZ_CP130319.1"/>
</dbReference>
<feature type="modified residue" description="N6-carboxylysine" evidence="3 5">
    <location>
        <position position="149"/>
    </location>
</feature>
<organism evidence="6 7">
    <name type="scientific">Paenibacillus roseopurpureus</name>
    <dbReference type="NCBI Taxonomy" id="2918901"/>
    <lineage>
        <taxon>Bacteria</taxon>
        <taxon>Bacillati</taxon>
        <taxon>Bacillota</taxon>
        <taxon>Bacilli</taxon>
        <taxon>Bacillales</taxon>
        <taxon>Paenibacillaceae</taxon>
        <taxon>Paenibacillus</taxon>
    </lineage>
</organism>
<evidence type="ECO:0000256" key="3">
    <source>
        <dbReference type="PIRSR" id="PIRSR601559-50"/>
    </source>
</evidence>
<evidence type="ECO:0000256" key="2">
    <source>
        <dbReference type="ARBA" id="ARBA00022801"/>
    </source>
</evidence>
<proteinExistence type="inferred from homology"/>
<keyword evidence="2" id="KW-0378">Hydrolase</keyword>
<gene>
    <name evidence="6" type="ORF">MJB10_16955</name>
</gene>
<keyword evidence="1 4" id="KW-0479">Metal-binding</keyword>
<evidence type="ECO:0000313" key="7">
    <source>
        <dbReference type="Proteomes" id="UP001304650"/>
    </source>
</evidence>
<dbReference type="AlphaFoldDB" id="A0AA96LMZ1"/>
<evidence type="ECO:0008006" key="8">
    <source>
        <dbReference type="Google" id="ProtNLM"/>
    </source>
</evidence>
<dbReference type="Gene3D" id="3.20.20.140">
    <property type="entry name" value="Metal-dependent hydrolases"/>
    <property type="match status" value="1"/>
</dbReference>
<dbReference type="KEGG" id="proo:MJB10_16955"/>
<feature type="binding site" evidence="4">
    <location>
        <position position="26"/>
    </location>
    <ligand>
        <name>Zn(2+)</name>
        <dbReference type="ChEBI" id="CHEBI:29105"/>
        <label>1</label>
    </ligand>
</feature>
<feature type="binding site" evidence="4">
    <location>
        <position position="210"/>
    </location>
    <ligand>
        <name>Zn(2+)</name>
        <dbReference type="ChEBI" id="CHEBI:29105"/>
        <label>2</label>
    </ligand>
</feature>
<evidence type="ECO:0000313" key="6">
    <source>
        <dbReference type="EMBL" id="WNR42804.1"/>
    </source>
</evidence>
<keyword evidence="7" id="KW-1185">Reference proteome</keyword>
<feature type="binding site" evidence="4">
    <location>
        <position position="24"/>
    </location>
    <ligand>
        <name>Zn(2+)</name>
        <dbReference type="ChEBI" id="CHEBI:29105"/>
        <label>1</label>
    </ligand>
</feature>
<feature type="binding site" description="via carbamate group" evidence="4">
    <location>
        <position position="149"/>
    </location>
    <ligand>
        <name>Zn(2+)</name>
        <dbReference type="ChEBI" id="CHEBI:29105"/>
        <label>2</label>
    </ligand>
</feature>
<dbReference type="PROSITE" id="PS51347">
    <property type="entry name" value="PHOSPHOTRIESTERASE_2"/>
    <property type="match status" value="1"/>
</dbReference>
<evidence type="ECO:0000256" key="5">
    <source>
        <dbReference type="PROSITE-ProRule" id="PRU00679"/>
    </source>
</evidence>
<evidence type="ECO:0000256" key="1">
    <source>
        <dbReference type="ARBA" id="ARBA00022723"/>
    </source>
</evidence>
<dbReference type="InterPro" id="IPR032466">
    <property type="entry name" value="Metal_Hydrolase"/>
</dbReference>
<comment type="similarity">
    <text evidence="5">Belongs to the metallo-dependent hydrolases superfamily. Phosphotriesterase family.</text>
</comment>